<dbReference type="PROSITE" id="PS50011">
    <property type="entry name" value="PROTEIN_KINASE_DOM"/>
    <property type="match status" value="1"/>
</dbReference>
<dbReference type="EMBL" id="JACVVK020000003">
    <property type="protein sequence ID" value="KAK7507746.1"/>
    <property type="molecule type" value="Genomic_DNA"/>
</dbReference>
<dbReference type="Pfam" id="PF00069">
    <property type="entry name" value="Pkinase"/>
    <property type="match status" value="1"/>
</dbReference>
<dbReference type="SUPFAM" id="SSF56112">
    <property type="entry name" value="Protein kinase-like (PK-like)"/>
    <property type="match status" value="1"/>
</dbReference>
<proteinExistence type="predicted"/>
<dbReference type="Gene3D" id="1.10.510.10">
    <property type="entry name" value="Transferase(Phosphotransferase) domain 1"/>
    <property type="match status" value="1"/>
</dbReference>
<keyword evidence="3" id="KW-1185">Reference proteome</keyword>
<dbReference type="Proteomes" id="UP001519460">
    <property type="component" value="Unassembled WGS sequence"/>
</dbReference>
<sequence>MENFVLYEELGKGDHSIIYKGRRKGTISFVAIHCIDKCKRPEVTNTVRMTHDISHPNVVQFHEWYETSNHLWLVVELCTGGSLADILSQDHNLPESSIRDFGIHLVTGLHYIHSLGILFHDLRPTKILLDTSGVLKFADFGLSKVEGENLEELFLKFAEAGEQWNIQSAEEMMKQISTTGCPTYMAPELFQGGEPSVLTDLWALGCIFYEMYAGHPPFLGESYEITKEKVLNKEFPTPKVKGSRISAKPSPEFLNLLESMLQKDSTRRLGWPGLVNHTFWQGGLSSLAKDFVMSQDVGGTATPASQSSIFEHNAGSVLGRIKGLDLRRSLDKSMSRLDAIDSSHPSTLGDVLRPKTAPGHDTGGSSLFTLSARPHTAVPPDDKVTSPFRQVQSPLTTREVIGITQDDSDSMDRTGGTEAQRLIYHDSDFTISQIIDNQKIQKPPQGGTKFDPKTLPVPPFTVEKLSSMPDKDFMKHIRAIVDNVATVEKGPPSQKRIQLLHYAASIASSSACATALVHSNALVVMAHQIRDCSHVEVRIKLARVIALAAHFTDSLDDSINVSEPLTLVTEVFRENVKNSKLKQGLLPAVGEMLCLVAAQEEKRGEGTVENWTVSSMVYTIITRSCRDGDDPILNHIAAKIIETVTTTRGPHAEKFLTNEVGQALWYVYKHSTMDSLRSTALSALCRVTWQNPSVFQSVIEVVGLSVVCQALTQGITRVQQAVVTMFGALVASGAHLNRLTQDKDFLLKVMRLLDSPSVIIRGKAFVVIHQLVCRNTDMLLHACQNRLVMYMERDSRHATPRGARTPSQEQAAMEYLGDCLHLVVSGIVGQVPNITREMLTSLDAVSGRKHPSAAQVRQLKTTLPLLTVFTHLVTSQMFRNQVVTEEFMRNFGQLMVHVKSIESGETNIEAASVSLSVGEFIGAAMNIMEGIAQHPALLTEHQVVVIEMILPELVAMTGSQNVETRARALTLLSESTSVLLSQAQFAAPNASANMDSLLRLITEQLLPLYESLLLDPEPLPSGALALLLSLLEHRPSLARNIHSLGLLPVLFQIITDHHSKPLGRTIHNILGILNCIVSQRDAPMKELFEL</sequence>
<organism evidence="2 3">
    <name type="scientific">Batillaria attramentaria</name>
    <dbReference type="NCBI Taxonomy" id="370345"/>
    <lineage>
        <taxon>Eukaryota</taxon>
        <taxon>Metazoa</taxon>
        <taxon>Spiralia</taxon>
        <taxon>Lophotrochozoa</taxon>
        <taxon>Mollusca</taxon>
        <taxon>Gastropoda</taxon>
        <taxon>Caenogastropoda</taxon>
        <taxon>Sorbeoconcha</taxon>
        <taxon>Cerithioidea</taxon>
        <taxon>Batillariidae</taxon>
        <taxon>Batillaria</taxon>
    </lineage>
</organism>
<evidence type="ECO:0000259" key="1">
    <source>
        <dbReference type="PROSITE" id="PS50011"/>
    </source>
</evidence>
<dbReference type="Gene3D" id="1.25.10.10">
    <property type="entry name" value="Leucine-rich Repeat Variant"/>
    <property type="match status" value="1"/>
</dbReference>
<dbReference type="CDD" id="cd14010">
    <property type="entry name" value="STKc_ULK4"/>
    <property type="match status" value="1"/>
</dbReference>
<reference evidence="2 3" key="1">
    <citation type="journal article" date="2023" name="Sci. Data">
        <title>Genome assembly of the Korean intertidal mud-creeper Batillaria attramentaria.</title>
        <authorList>
            <person name="Patra A.K."/>
            <person name="Ho P.T."/>
            <person name="Jun S."/>
            <person name="Lee S.J."/>
            <person name="Kim Y."/>
            <person name="Won Y.J."/>
        </authorList>
    </citation>
    <scope>NUCLEOTIDE SEQUENCE [LARGE SCALE GENOMIC DNA]</scope>
    <source>
        <strain evidence="2">Wonlab-2016</strain>
    </source>
</reference>
<dbReference type="InterPro" id="IPR011009">
    <property type="entry name" value="Kinase-like_dom_sf"/>
</dbReference>
<dbReference type="InterPro" id="IPR000719">
    <property type="entry name" value="Prot_kinase_dom"/>
</dbReference>
<feature type="non-terminal residue" evidence="2">
    <location>
        <position position="1090"/>
    </location>
</feature>
<dbReference type="AlphaFoldDB" id="A0ABD0M8H5"/>
<name>A0ABD0M8H5_9CAEN</name>
<evidence type="ECO:0000313" key="2">
    <source>
        <dbReference type="EMBL" id="KAK7507746.1"/>
    </source>
</evidence>
<protein>
    <recommendedName>
        <fullName evidence="1">Protein kinase domain-containing protein</fullName>
    </recommendedName>
</protein>
<dbReference type="InterPro" id="IPR016024">
    <property type="entry name" value="ARM-type_fold"/>
</dbReference>
<dbReference type="SUPFAM" id="SSF48371">
    <property type="entry name" value="ARM repeat"/>
    <property type="match status" value="2"/>
</dbReference>
<accession>A0ABD0M8H5</accession>
<gene>
    <name evidence="2" type="ORF">BaRGS_00000711</name>
</gene>
<dbReference type="InterPro" id="IPR045906">
    <property type="entry name" value="ULK4"/>
</dbReference>
<comment type="caution">
    <text evidence="2">The sequence shown here is derived from an EMBL/GenBank/DDBJ whole genome shotgun (WGS) entry which is preliminary data.</text>
</comment>
<dbReference type="Pfam" id="PF23606">
    <property type="entry name" value="HEAT_ULK4"/>
    <property type="match status" value="1"/>
</dbReference>
<evidence type="ECO:0000313" key="3">
    <source>
        <dbReference type="Proteomes" id="UP001519460"/>
    </source>
</evidence>
<dbReference type="InterPro" id="IPR011989">
    <property type="entry name" value="ARM-like"/>
</dbReference>
<dbReference type="InterPro" id="IPR056981">
    <property type="entry name" value="HEAT_ULK4_RUNKEL"/>
</dbReference>
<dbReference type="PANTHER" id="PTHR46240:SF1">
    <property type="entry name" value="SERINE_THREONINE-PROTEIN KINASE ULK4"/>
    <property type="match status" value="1"/>
</dbReference>
<feature type="domain" description="Protein kinase" evidence="1">
    <location>
        <begin position="4"/>
        <end position="280"/>
    </location>
</feature>
<dbReference type="PANTHER" id="PTHR46240">
    <property type="entry name" value="SER/THR PROTEIN KINASE ULK4"/>
    <property type="match status" value="1"/>
</dbReference>